<feature type="compositionally biased region" description="Polar residues" evidence="1">
    <location>
        <begin position="119"/>
        <end position="131"/>
    </location>
</feature>
<keyword evidence="3" id="KW-1185">Reference proteome</keyword>
<dbReference type="AlphaFoldDB" id="A0AAD7RR51"/>
<sequence>MEILEFASLRRDTSLRLSAGSGGGTRPVEHTKVLMTYQPSPFLQQFAYHGTLGLSPTAPLDEQPGPQRSASYHSHQGDRGTPMLIKSVTRPSQSQQPLISAERKILLSHESGERGARYCTNTSSHTSQSDTPELAERERSCGGKKPQQKRAEAWKQLMDETSRRHDDSNDIVRNAIGSARGNRAGAQARGLPACSLPQNWHRQPQGGTGLRTPLAKSTPAPCVPVTLWTEGPRKTDKSVLKREDRGVEDLREPCCVASCRALTRGSAAAETKGMTEKRAACRTNAGGKPRRGNLPATVSSEAQNLKLVSHLGSEPTAFRCRLQYPRHCSALVQKRPGEHKREQDWENAAAWPNASDTRHASTNPSHRTNQP</sequence>
<accession>A0AAD7RR51</accession>
<dbReference type="Proteomes" id="UP001221898">
    <property type="component" value="Unassembled WGS sequence"/>
</dbReference>
<feature type="compositionally biased region" description="Basic and acidic residues" evidence="1">
    <location>
        <begin position="335"/>
        <end position="344"/>
    </location>
</feature>
<protein>
    <submittedName>
        <fullName evidence="2">Uncharacterized protein</fullName>
    </submittedName>
</protein>
<organism evidence="2 3">
    <name type="scientific">Aldrovandia affinis</name>
    <dbReference type="NCBI Taxonomy" id="143900"/>
    <lineage>
        <taxon>Eukaryota</taxon>
        <taxon>Metazoa</taxon>
        <taxon>Chordata</taxon>
        <taxon>Craniata</taxon>
        <taxon>Vertebrata</taxon>
        <taxon>Euteleostomi</taxon>
        <taxon>Actinopterygii</taxon>
        <taxon>Neopterygii</taxon>
        <taxon>Teleostei</taxon>
        <taxon>Notacanthiformes</taxon>
        <taxon>Halosauridae</taxon>
        <taxon>Aldrovandia</taxon>
    </lineage>
</organism>
<feature type="compositionally biased region" description="Polar residues" evidence="1">
    <location>
        <begin position="360"/>
        <end position="371"/>
    </location>
</feature>
<comment type="caution">
    <text evidence="2">The sequence shown here is derived from an EMBL/GenBank/DDBJ whole genome shotgun (WGS) entry which is preliminary data.</text>
</comment>
<evidence type="ECO:0000313" key="3">
    <source>
        <dbReference type="Proteomes" id="UP001221898"/>
    </source>
</evidence>
<evidence type="ECO:0000313" key="2">
    <source>
        <dbReference type="EMBL" id="KAJ8388687.1"/>
    </source>
</evidence>
<feature type="region of interest" description="Disordered" evidence="1">
    <location>
        <begin position="116"/>
        <end position="151"/>
    </location>
</feature>
<feature type="compositionally biased region" description="Polar residues" evidence="1">
    <location>
        <begin position="89"/>
        <end position="98"/>
    </location>
</feature>
<reference evidence="2" key="1">
    <citation type="journal article" date="2023" name="Science">
        <title>Genome structures resolve the early diversification of teleost fishes.</title>
        <authorList>
            <person name="Parey E."/>
            <person name="Louis A."/>
            <person name="Montfort J."/>
            <person name="Bouchez O."/>
            <person name="Roques C."/>
            <person name="Iampietro C."/>
            <person name="Lluch J."/>
            <person name="Castinel A."/>
            <person name="Donnadieu C."/>
            <person name="Desvignes T."/>
            <person name="Floi Bucao C."/>
            <person name="Jouanno E."/>
            <person name="Wen M."/>
            <person name="Mejri S."/>
            <person name="Dirks R."/>
            <person name="Jansen H."/>
            <person name="Henkel C."/>
            <person name="Chen W.J."/>
            <person name="Zahm M."/>
            <person name="Cabau C."/>
            <person name="Klopp C."/>
            <person name="Thompson A.W."/>
            <person name="Robinson-Rechavi M."/>
            <person name="Braasch I."/>
            <person name="Lecointre G."/>
            <person name="Bobe J."/>
            <person name="Postlethwait J.H."/>
            <person name="Berthelot C."/>
            <person name="Roest Crollius H."/>
            <person name="Guiguen Y."/>
        </authorList>
    </citation>
    <scope>NUCLEOTIDE SEQUENCE</scope>
    <source>
        <strain evidence="2">NC1722</strain>
    </source>
</reference>
<evidence type="ECO:0000256" key="1">
    <source>
        <dbReference type="SAM" id="MobiDB-lite"/>
    </source>
</evidence>
<gene>
    <name evidence="2" type="ORF">AAFF_G00130960</name>
</gene>
<proteinExistence type="predicted"/>
<feature type="region of interest" description="Disordered" evidence="1">
    <location>
        <begin position="54"/>
        <end position="99"/>
    </location>
</feature>
<feature type="region of interest" description="Disordered" evidence="1">
    <location>
        <begin position="333"/>
        <end position="371"/>
    </location>
</feature>
<name>A0AAD7RR51_9TELE</name>
<dbReference type="EMBL" id="JAINUG010000191">
    <property type="protein sequence ID" value="KAJ8388687.1"/>
    <property type="molecule type" value="Genomic_DNA"/>
</dbReference>
<feature type="region of interest" description="Disordered" evidence="1">
    <location>
        <begin position="204"/>
        <end position="229"/>
    </location>
</feature>